<dbReference type="Proteomes" id="UP000887159">
    <property type="component" value="Unassembled WGS sequence"/>
</dbReference>
<proteinExistence type="predicted"/>
<name>A0A8X6RFZ8_TRICX</name>
<reference evidence="1" key="1">
    <citation type="submission" date="2020-08" db="EMBL/GenBank/DDBJ databases">
        <title>Multicomponent nature underlies the extraordinary mechanical properties of spider dragline silk.</title>
        <authorList>
            <person name="Kono N."/>
            <person name="Nakamura H."/>
            <person name="Mori M."/>
            <person name="Yoshida Y."/>
            <person name="Ohtoshi R."/>
            <person name="Malay A.D."/>
            <person name="Moran D.A.P."/>
            <person name="Tomita M."/>
            <person name="Numata K."/>
            <person name="Arakawa K."/>
        </authorList>
    </citation>
    <scope>NUCLEOTIDE SEQUENCE</scope>
</reference>
<gene>
    <name evidence="1" type="ORF">TNCV_3576971</name>
</gene>
<organism evidence="1 2">
    <name type="scientific">Trichonephila clavipes</name>
    <name type="common">Golden silk orbweaver</name>
    <name type="synonym">Nephila clavipes</name>
    <dbReference type="NCBI Taxonomy" id="2585209"/>
    <lineage>
        <taxon>Eukaryota</taxon>
        <taxon>Metazoa</taxon>
        <taxon>Ecdysozoa</taxon>
        <taxon>Arthropoda</taxon>
        <taxon>Chelicerata</taxon>
        <taxon>Arachnida</taxon>
        <taxon>Araneae</taxon>
        <taxon>Araneomorphae</taxon>
        <taxon>Entelegynae</taxon>
        <taxon>Araneoidea</taxon>
        <taxon>Nephilidae</taxon>
        <taxon>Trichonephila</taxon>
    </lineage>
</organism>
<evidence type="ECO:0000313" key="1">
    <source>
        <dbReference type="EMBL" id="GFX91867.1"/>
    </source>
</evidence>
<keyword evidence="2" id="KW-1185">Reference proteome</keyword>
<evidence type="ECO:0008006" key="3">
    <source>
        <dbReference type="Google" id="ProtNLM"/>
    </source>
</evidence>
<sequence>MRRTSHNRLNQGWKTHGPQRVFLWPGQYIAFEFDTHGLDDSLRWRAVRRLKASQSQAEVARWLQVTCKWFPDHGINSKQVVLSPGRSIKVTPEHRHLHRIATWH</sequence>
<protein>
    <recommendedName>
        <fullName evidence="3">Transposase</fullName>
    </recommendedName>
</protein>
<dbReference type="EMBL" id="BMAU01021137">
    <property type="protein sequence ID" value="GFX91867.1"/>
    <property type="molecule type" value="Genomic_DNA"/>
</dbReference>
<dbReference type="AlphaFoldDB" id="A0A8X6RFZ8"/>
<evidence type="ECO:0000313" key="2">
    <source>
        <dbReference type="Proteomes" id="UP000887159"/>
    </source>
</evidence>
<comment type="caution">
    <text evidence="1">The sequence shown here is derived from an EMBL/GenBank/DDBJ whole genome shotgun (WGS) entry which is preliminary data.</text>
</comment>
<accession>A0A8X6RFZ8</accession>